<sequence length="280" mass="32323">MKLDEKRSDEMQKSLEHISDSLNEMMRPLIAALSQLNLNWEKIEFPKIEFPKIKLANSQNDILKEVDLEDKLCKRFEDAGWIAHYTSPWRIAEDASLEPDLLDRKTQDYYMNEWPEISEVFIDSVNKSDVDCEAKKTFAEAVAAHTHGLYRCAPRLLFPEIERVSRSEIHDGEQKPITSQKDLQSLIAELTHAEMAPFGVAAFRFYVKLVNHVYLQTDKMNNADDINAVFNDPVPNRHVALHGLSSYSTVQNSLNAIIFTDYIFQSISKIKQNQREIAEY</sequence>
<organism evidence="1 2">
    <name type="scientific">Sphingorhabdus arenilitoris</name>
    <dbReference type="NCBI Taxonomy" id="1490041"/>
    <lineage>
        <taxon>Bacteria</taxon>
        <taxon>Pseudomonadati</taxon>
        <taxon>Pseudomonadota</taxon>
        <taxon>Alphaproteobacteria</taxon>
        <taxon>Sphingomonadales</taxon>
        <taxon>Sphingomonadaceae</taxon>
        <taxon>Sphingorhabdus</taxon>
    </lineage>
</organism>
<comment type="caution">
    <text evidence="1">The sequence shown here is derived from an EMBL/GenBank/DDBJ whole genome shotgun (WGS) entry which is preliminary data.</text>
</comment>
<dbReference type="EMBL" id="JBHSDH010000013">
    <property type="protein sequence ID" value="MFC4291649.1"/>
    <property type="molecule type" value="Genomic_DNA"/>
</dbReference>
<name>A0ABV8RG24_9SPHN</name>
<keyword evidence="2" id="KW-1185">Reference proteome</keyword>
<dbReference type="Proteomes" id="UP001595887">
    <property type="component" value="Unassembled WGS sequence"/>
</dbReference>
<reference evidence="2" key="1">
    <citation type="journal article" date="2019" name="Int. J. Syst. Evol. Microbiol.">
        <title>The Global Catalogue of Microorganisms (GCM) 10K type strain sequencing project: providing services to taxonomists for standard genome sequencing and annotation.</title>
        <authorList>
            <consortium name="The Broad Institute Genomics Platform"/>
            <consortium name="The Broad Institute Genome Sequencing Center for Infectious Disease"/>
            <person name="Wu L."/>
            <person name="Ma J."/>
        </authorList>
    </citation>
    <scope>NUCLEOTIDE SEQUENCE [LARGE SCALE GENOMIC DNA]</scope>
    <source>
        <strain evidence="2">CECT 8531</strain>
    </source>
</reference>
<proteinExistence type="predicted"/>
<accession>A0ABV8RG24</accession>
<evidence type="ECO:0000313" key="1">
    <source>
        <dbReference type="EMBL" id="MFC4291649.1"/>
    </source>
</evidence>
<protein>
    <submittedName>
        <fullName evidence="1">Uncharacterized protein</fullName>
    </submittedName>
</protein>
<evidence type="ECO:0000313" key="2">
    <source>
        <dbReference type="Proteomes" id="UP001595887"/>
    </source>
</evidence>
<gene>
    <name evidence="1" type="ORF">ACFOWX_04385</name>
</gene>
<dbReference type="RefSeq" id="WP_381421702.1">
    <property type="nucleotide sequence ID" value="NZ_JBHSDH010000013.1"/>
</dbReference>